<keyword evidence="1" id="KW-1133">Transmembrane helix</keyword>
<keyword evidence="1" id="KW-0812">Transmembrane</keyword>
<feature type="transmembrane region" description="Helical" evidence="1">
    <location>
        <begin position="115"/>
        <end position="133"/>
    </location>
</feature>
<feature type="transmembrane region" description="Helical" evidence="1">
    <location>
        <begin position="70"/>
        <end position="88"/>
    </location>
</feature>
<keyword evidence="3" id="KW-1185">Reference proteome</keyword>
<gene>
    <name evidence="2" type="ORF">JI742_12850</name>
</gene>
<name>A0A9X0XF34_9BURK</name>
<evidence type="ECO:0000313" key="2">
    <source>
        <dbReference type="EMBL" id="MBL0720775.1"/>
    </source>
</evidence>
<dbReference type="RefSeq" id="WP_201827479.1">
    <property type="nucleotide sequence ID" value="NZ_JAERRA010000002.1"/>
</dbReference>
<dbReference type="EMBL" id="JAERRA010000002">
    <property type="protein sequence ID" value="MBL0720775.1"/>
    <property type="molecule type" value="Genomic_DNA"/>
</dbReference>
<protein>
    <submittedName>
        <fullName evidence="2">Uncharacterized protein</fullName>
    </submittedName>
</protein>
<accession>A0A9X0XF34</accession>
<comment type="caution">
    <text evidence="2">The sequence shown here is derived from an EMBL/GenBank/DDBJ whole genome shotgun (WGS) entry which is preliminary data.</text>
</comment>
<proteinExistence type="predicted"/>
<reference evidence="2 3" key="1">
    <citation type="submission" date="2021-01" db="EMBL/GenBank/DDBJ databases">
        <title>Piscinibacter sp. Jin2 Genome sequencing and assembly.</title>
        <authorList>
            <person name="Kim I."/>
        </authorList>
    </citation>
    <scope>NUCLEOTIDE SEQUENCE [LARGE SCALE GENOMIC DNA]</scope>
    <source>
        <strain evidence="2 3">Jin2</strain>
    </source>
</reference>
<evidence type="ECO:0000313" key="3">
    <source>
        <dbReference type="Proteomes" id="UP000643207"/>
    </source>
</evidence>
<sequence>MDQPLLQRRGAAPALMAGVIGLGLACWALLPNEQVRELMSEQGPFEAGTALAYALTAVLAWMLRDREEPAALFAAIAVVMLAFAMRELDWHKAYTDLSMLKSRFWSGPYPLHQKLASAAVLLPVLGSVAYLLRRGLPRVRQGLRSGHPAAVTALTFLITLALVKPIDSTVNVLVDGHGWVAPVWLPPLNAAIEESLELGLGLLTALGLLQHRARRRRS</sequence>
<keyword evidence="1" id="KW-0472">Membrane</keyword>
<feature type="transmembrane region" description="Helical" evidence="1">
    <location>
        <begin position="45"/>
        <end position="63"/>
    </location>
</feature>
<organism evidence="2 3">
    <name type="scientific">Aquariibacter lacus</name>
    <dbReference type="NCBI Taxonomy" id="2801332"/>
    <lineage>
        <taxon>Bacteria</taxon>
        <taxon>Pseudomonadati</taxon>
        <taxon>Pseudomonadota</taxon>
        <taxon>Betaproteobacteria</taxon>
        <taxon>Burkholderiales</taxon>
        <taxon>Sphaerotilaceae</taxon>
        <taxon>Aquariibacter</taxon>
    </lineage>
</organism>
<dbReference type="AlphaFoldDB" id="A0A9X0XF34"/>
<dbReference type="Proteomes" id="UP000643207">
    <property type="component" value="Unassembled WGS sequence"/>
</dbReference>
<evidence type="ECO:0000256" key="1">
    <source>
        <dbReference type="SAM" id="Phobius"/>
    </source>
</evidence>
<feature type="transmembrane region" description="Helical" evidence="1">
    <location>
        <begin position="12"/>
        <end position="30"/>
    </location>
</feature>